<keyword evidence="14" id="KW-0902">Two-component regulatory system</keyword>
<dbReference type="InterPro" id="IPR036890">
    <property type="entry name" value="HATPase_C_sf"/>
</dbReference>
<feature type="domain" description="PAS" evidence="20">
    <location>
        <begin position="424"/>
        <end position="494"/>
    </location>
</feature>
<dbReference type="InterPro" id="IPR000700">
    <property type="entry name" value="PAS-assoc_C"/>
</dbReference>
<dbReference type="InterPro" id="IPR004358">
    <property type="entry name" value="Sig_transdc_His_kin-like_C"/>
</dbReference>
<feature type="domain" description="PAC" evidence="21">
    <location>
        <begin position="626"/>
        <end position="678"/>
    </location>
</feature>
<keyword evidence="12 18" id="KW-1133">Transmembrane helix</keyword>
<feature type="transmembrane region" description="Helical" evidence="18">
    <location>
        <begin position="98"/>
        <end position="119"/>
    </location>
</feature>
<dbReference type="PANTHER" id="PTHR43304">
    <property type="entry name" value="PHYTOCHROME-LIKE PROTEIN CPH1"/>
    <property type="match status" value="1"/>
</dbReference>
<keyword evidence="7" id="KW-0808">Transferase</keyword>
<dbReference type="InterPro" id="IPR003661">
    <property type="entry name" value="HisK_dim/P_dom"/>
</dbReference>
<evidence type="ECO:0000256" key="8">
    <source>
        <dbReference type="ARBA" id="ARBA00022692"/>
    </source>
</evidence>
<feature type="domain" description="PAC" evidence="21">
    <location>
        <begin position="498"/>
        <end position="550"/>
    </location>
</feature>
<comment type="subcellular location">
    <subcellularLocation>
        <location evidence="3">Endoplasmic reticulum membrane</location>
        <topology evidence="3">Multi-pass membrane protein</topology>
    </subcellularLocation>
</comment>
<feature type="domain" description="PAC" evidence="21">
    <location>
        <begin position="246"/>
        <end position="298"/>
    </location>
</feature>
<keyword evidence="9" id="KW-0936">Ethylene signaling pathway</keyword>
<dbReference type="SUPFAM" id="SSF55874">
    <property type="entry name" value="ATPase domain of HSP90 chaperone/DNA topoisomerase II/histidine kinase"/>
    <property type="match status" value="1"/>
</dbReference>
<dbReference type="PANTHER" id="PTHR43304:SF1">
    <property type="entry name" value="PAC DOMAIN-CONTAINING PROTEIN"/>
    <property type="match status" value="1"/>
</dbReference>
<comment type="catalytic activity">
    <reaction evidence="1">
        <text>ATP + protein L-histidine = ADP + protein N-phospho-L-histidine.</text>
        <dbReference type="EC" id="2.7.13.3"/>
    </reaction>
</comment>
<dbReference type="PROSITE" id="PS50109">
    <property type="entry name" value="HIS_KIN"/>
    <property type="match status" value="1"/>
</dbReference>
<evidence type="ECO:0000259" key="20">
    <source>
        <dbReference type="PROSITE" id="PS50112"/>
    </source>
</evidence>
<dbReference type="GO" id="GO:0006355">
    <property type="term" value="P:regulation of DNA-templated transcription"/>
    <property type="evidence" value="ECO:0007669"/>
    <property type="project" value="InterPro"/>
</dbReference>
<dbReference type="Pfam" id="PF02518">
    <property type="entry name" value="HATPase_c"/>
    <property type="match status" value="1"/>
</dbReference>
<dbReference type="InterPro" id="IPR005467">
    <property type="entry name" value="His_kinase_dom"/>
</dbReference>
<dbReference type="InterPro" id="IPR035965">
    <property type="entry name" value="PAS-like_dom_sf"/>
</dbReference>
<evidence type="ECO:0000256" key="3">
    <source>
        <dbReference type="ARBA" id="ARBA00004477"/>
    </source>
</evidence>
<proteinExistence type="inferred from homology"/>
<dbReference type="InterPro" id="IPR036097">
    <property type="entry name" value="HisK_dim/P_sf"/>
</dbReference>
<evidence type="ECO:0000256" key="17">
    <source>
        <dbReference type="SAM" id="Coils"/>
    </source>
</evidence>
<name>A0A926ZHV7_9CYAN</name>
<dbReference type="NCBIfam" id="TIGR00229">
    <property type="entry name" value="sensory_box"/>
    <property type="match status" value="4"/>
</dbReference>
<protein>
    <recommendedName>
        <fullName evidence="5">histidine kinase</fullName>
        <ecNumber evidence="5">2.7.13.3</ecNumber>
    </recommendedName>
</protein>
<dbReference type="InterPro" id="IPR052162">
    <property type="entry name" value="Sensor_kinase/Photoreceptor"/>
</dbReference>
<dbReference type="Gene3D" id="3.30.450.20">
    <property type="entry name" value="PAS domain"/>
    <property type="match status" value="4"/>
</dbReference>
<keyword evidence="11" id="KW-0256">Endoplasmic reticulum</keyword>
<dbReference type="SUPFAM" id="SSF47384">
    <property type="entry name" value="Homodimeric domain of signal transducing histidine kinase"/>
    <property type="match status" value="1"/>
</dbReference>
<dbReference type="InterPro" id="IPR001610">
    <property type="entry name" value="PAC"/>
</dbReference>
<dbReference type="InterPro" id="IPR003018">
    <property type="entry name" value="GAF"/>
</dbReference>
<evidence type="ECO:0000256" key="9">
    <source>
        <dbReference type="ARBA" id="ARBA00022745"/>
    </source>
</evidence>
<dbReference type="Proteomes" id="UP000641646">
    <property type="component" value="Unassembled WGS sequence"/>
</dbReference>
<dbReference type="Gene3D" id="3.30.565.10">
    <property type="entry name" value="Histidine kinase-like ATPase, C-terminal domain"/>
    <property type="match status" value="1"/>
</dbReference>
<dbReference type="InterPro" id="IPR029016">
    <property type="entry name" value="GAF-like_dom_sf"/>
</dbReference>
<dbReference type="CDD" id="cd00130">
    <property type="entry name" value="PAS"/>
    <property type="match status" value="4"/>
</dbReference>
<evidence type="ECO:0000256" key="4">
    <source>
        <dbReference type="ARBA" id="ARBA00009842"/>
    </source>
</evidence>
<dbReference type="PRINTS" id="PR00344">
    <property type="entry name" value="BCTRLSENSOR"/>
</dbReference>
<evidence type="ECO:0000256" key="12">
    <source>
        <dbReference type="ARBA" id="ARBA00022989"/>
    </source>
</evidence>
<evidence type="ECO:0000256" key="2">
    <source>
        <dbReference type="ARBA" id="ARBA00001935"/>
    </source>
</evidence>
<feature type="domain" description="PAS" evidence="20">
    <location>
        <begin position="299"/>
        <end position="369"/>
    </location>
</feature>
<dbReference type="InterPro" id="IPR013767">
    <property type="entry name" value="PAS_fold"/>
</dbReference>
<dbReference type="GO" id="GO:0000155">
    <property type="term" value="F:phosphorelay sensor kinase activity"/>
    <property type="evidence" value="ECO:0007669"/>
    <property type="project" value="InterPro"/>
</dbReference>
<evidence type="ECO:0000256" key="5">
    <source>
        <dbReference type="ARBA" id="ARBA00012438"/>
    </source>
</evidence>
<dbReference type="SMART" id="SM00091">
    <property type="entry name" value="PAS"/>
    <property type="match status" value="4"/>
</dbReference>
<evidence type="ECO:0000259" key="19">
    <source>
        <dbReference type="PROSITE" id="PS50109"/>
    </source>
</evidence>
<feature type="domain" description="PAC" evidence="21">
    <location>
        <begin position="372"/>
        <end position="423"/>
    </location>
</feature>
<evidence type="ECO:0000259" key="21">
    <source>
        <dbReference type="PROSITE" id="PS50113"/>
    </source>
</evidence>
<evidence type="ECO:0000256" key="18">
    <source>
        <dbReference type="SAM" id="Phobius"/>
    </source>
</evidence>
<dbReference type="Pfam" id="PF01590">
    <property type="entry name" value="GAF"/>
    <property type="match status" value="1"/>
</dbReference>
<keyword evidence="15 18" id="KW-0472">Membrane</keyword>
<accession>A0A926ZHV7</accession>
<dbReference type="EC" id="2.7.13.3" evidence="5"/>
<dbReference type="InterPro" id="IPR000014">
    <property type="entry name" value="PAS"/>
</dbReference>
<evidence type="ECO:0000256" key="15">
    <source>
        <dbReference type="ARBA" id="ARBA00023136"/>
    </source>
</evidence>
<keyword evidence="16" id="KW-1015">Disulfide bond</keyword>
<dbReference type="SMART" id="SM00086">
    <property type="entry name" value="PAC"/>
    <property type="match status" value="4"/>
</dbReference>
<evidence type="ECO:0000256" key="10">
    <source>
        <dbReference type="ARBA" id="ARBA00022777"/>
    </source>
</evidence>
<dbReference type="SMART" id="SM00387">
    <property type="entry name" value="HATPase_c"/>
    <property type="match status" value="1"/>
</dbReference>
<dbReference type="Pfam" id="PF08447">
    <property type="entry name" value="PAS_3"/>
    <property type="match status" value="1"/>
</dbReference>
<evidence type="ECO:0000313" key="22">
    <source>
        <dbReference type="EMBL" id="MBD2183470.1"/>
    </source>
</evidence>
<dbReference type="EMBL" id="JACJPW010000056">
    <property type="protein sequence ID" value="MBD2183470.1"/>
    <property type="molecule type" value="Genomic_DNA"/>
</dbReference>
<keyword evidence="17" id="KW-0175">Coiled coil</keyword>
<keyword evidence="8 18" id="KW-0812">Transmembrane</keyword>
<feature type="domain" description="Histidine kinase" evidence="19">
    <location>
        <begin position="910"/>
        <end position="1159"/>
    </location>
</feature>
<evidence type="ECO:0000256" key="1">
    <source>
        <dbReference type="ARBA" id="ARBA00000085"/>
    </source>
</evidence>
<feature type="transmembrane region" description="Helical" evidence="18">
    <location>
        <begin position="59"/>
        <end position="78"/>
    </location>
</feature>
<dbReference type="Gene3D" id="1.10.287.130">
    <property type="match status" value="1"/>
</dbReference>
<feature type="coiled-coil region" evidence="17">
    <location>
        <begin position="864"/>
        <end position="891"/>
    </location>
</feature>
<dbReference type="SUPFAM" id="SSF55781">
    <property type="entry name" value="GAF domain-like"/>
    <property type="match status" value="1"/>
</dbReference>
<keyword evidence="13" id="KW-0186">Copper</keyword>
<dbReference type="Pfam" id="PF00989">
    <property type="entry name" value="PAS"/>
    <property type="match status" value="1"/>
</dbReference>
<dbReference type="InterPro" id="IPR058544">
    <property type="entry name" value="ETR1_N"/>
</dbReference>
<evidence type="ECO:0000256" key="11">
    <source>
        <dbReference type="ARBA" id="ARBA00022824"/>
    </source>
</evidence>
<dbReference type="PROSITE" id="PS50112">
    <property type="entry name" value="PAS"/>
    <property type="match status" value="4"/>
</dbReference>
<keyword evidence="23" id="KW-1185">Reference proteome</keyword>
<dbReference type="Pfam" id="PF25487">
    <property type="entry name" value="ETR1_N"/>
    <property type="match status" value="1"/>
</dbReference>
<evidence type="ECO:0000256" key="14">
    <source>
        <dbReference type="ARBA" id="ARBA00023012"/>
    </source>
</evidence>
<dbReference type="InterPro" id="IPR013655">
    <property type="entry name" value="PAS_fold_3"/>
</dbReference>
<organism evidence="22 23">
    <name type="scientific">Aerosakkonema funiforme FACHB-1375</name>
    <dbReference type="NCBI Taxonomy" id="2949571"/>
    <lineage>
        <taxon>Bacteria</taxon>
        <taxon>Bacillati</taxon>
        <taxon>Cyanobacteriota</taxon>
        <taxon>Cyanophyceae</taxon>
        <taxon>Oscillatoriophycideae</taxon>
        <taxon>Aerosakkonematales</taxon>
        <taxon>Aerosakkonemataceae</taxon>
        <taxon>Aerosakkonema</taxon>
    </lineage>
</organism>
<evidence type="ECO:0000256" key="6">
    <source>
        <dbReference type="ARBA" id="ARBA00022553"/>
    </source>
</evidence>
<comment type="similarity">
    <text evidence="4">Belongs to the ethylene receptor family.</text>
</comment>
<evidence type="ECO:0000256" key="7">
    <source>
        <dbReference type="ARBA" id="ARBA00022679"/>
    </source>
</evidence>
<dbReference type="InterPro" id="IPR013656">
    <property type="entry name" value="PAS_4"/>
</dbReference>
<feature type="transmembrane region" description="Helical" evidence="18">
    <location>
        <begin position="36"/>
        <end position="52"/>
    </location>
</feature>
<dbReference type="PROSITE" id="PS50113">
    <property type="entry name" value="PAC"/>
    <property type="match status" value="4"/>
</dbReference>
<dbReference type="RefSeq" id="WP_190467854.1">
    <property type="nucleotide sequence ID" value="NZ_JACJPW010000056.1"/>
</dbReference>
<comment type="cofactor">
    <cofactor evidence="2">
        <name>Cu cation</name>
        <dbReference type="ChEBI" id="CHEBI:23378"/>
    </cofactor>
</comment>
<evidence type="ECO:0000256" key="13">
    <source>
        <dbReference type="ARBA" id="ARBA00023008"/>
    </source>
</evidence>
<dbReference type="CDD" id="cd00082">
    <property type="entry name" value="HisKA"/>
    <property type="match status" value="1"/>
</dbReference>
<dbReference type="AlphaFoldDB" id="A0A926ZHV7"/>
<reference evidence="22" key="2">
    <citation type="submission" date="2020-08" db="EMBL/GenBank/DDBJ databases">
        <authorList>
            <person name="Chen M."/>
            <person name="Teng W."/>
            <person name="Zhao L."/>
            <person name="Hu C."/>
            <person name="Zhou Y."/>
            <person name="Han B."/>
            <person name="Song L."/>
            <person name="Shu W."/>
        </authorList>
    </citation>
    <scope>NUCLEOTIDE SEQUENCE</scope>
    <source>
        <strain evidence="22">FACHB-1375</strain>
    </source>
</reference>
<gene>
    <name evidence="22" type="ORF">H6G03_20810</name>
</gene>
<feature type="domain" description="PAS" evidence="20">
    <location>
        <begin position="568"/>
        <end position="598"/>
    </location>
</feature>
<dbReference type="SUPFAM" id="SSF55785">
    <property type="entry name" value="PYP-like sensor domain (PAS domain)"/>
    <property type="match status" value="4"/>
</dbReference>
<dbReference type="Pfam" id="PF08448">
    <property type="entry name" value="PAS_4"/>
    <property type="match status" value="1"/>
</dbReference>
<evidence type="ECO:0000313" key="23">
    <source>
        <dbReference type="Proteomes" id="UP000641646"/>
    </source>
</evidence>
<reference evidence="22" key="1">
    <citation type="journal article" date="2015" name="ISME J.">
        <title>Draft Genome Sequence of Streptomyces incarnatus NRRL8089, which Produces the Nucleoside Antibiotic Sinefungin.</title>
        <authorList>
            <person name="Oshima K."/>
            <person name="Hattori M."/>
            <person name="Shimizu H."/>
            <person name="Fukuda K."/>
            <person name="Nemoto M."/>
            <person name="Inagaki K."/>
            <person name="Tamura T."/>
        </authorList>
    </citation>
    <scope>NUCLEOTIDE SEQUENCE</scope>
    <source>
        <strain evidence="22">FACHB-1375</strain>
    </source>
</reference>
<keyword evidence="6" id="KW-0597">Phosphoprotein</keyword>
<comment type="caution">
    <text evidence="22">The sequence shown here is derived from an EMBL/GenBank/DDBJ whole genome shotgun (WGS) entry which is preliminary data.</text>
</comment>
<dbReference type="Pfam" id="PF13426">
    <property type="entry name" value="PAS_9"/>
    <property type="match status" value="1"/>
</dbReference>
<dbReference type="InterPro" id="IPR003594">
    <property type="entry name" value="HATPase_dom"/>
</dbReference>
<dbReference type="SMART" id="SM00065">
    <property type="entry name" value="GAF"/>
    <property type="match status" value="1"/>
</dbReference>
<evidence type="ECO:0000256" key="16">
    <source>
        <dbReference type="ARBA" id="ARBA00023157"/>
    </source>
</evidence>
<feature type="domain" description="PAS" evidence="20">
    <location>
        <begin position="174"/>
        <end position="219"/>
    </location>
</feature>
<keyword evidence="10" id="KW-0418">Kinase</keyword>
<dbReference type="Gene3D" id="3.30.450.40">
    <property type="match status" value="1"/>
</dbReference>
<sequence>MQPFLQSFFGVEPSILCDDRYICPPGLASLHMASDTLIGLIHYAIAIALALFQQRRRDLPYAGAFIVFAVAIVFSGTTHLIEVWTYWHSVAAKISLNYIYWLSGLLKFFTVLVLFYTLYRLKPIVSNTLALPSLTENEDRAKAAKASQDETHKYSDYIENITEGKEAIEKLRTANQTLQTLIEASPLAITTINMQGKVTVWNPAAEKLFGWSKTEVLDKFIPIIPAGLREEFALILEAEFQGKPQTALELRRQRKDGSLVDISLWTAPFFDSNGVVAGSIGLFIDISDKVRAEQALRQSQKQLMGIIDNSPAVIFVKDTESRYTLINRRFETLFHVDREGIKGKTCYDIYPREIADKLRENDLRVLAAGTAIENEEVVPQDDGLHTYISVKFPLYNSSDKPYGICAIATDITERKRIEEVLRESEEQFRATFEQAEIGIGHFGLNGQFIKVNKRFCDIISYTEEQLLKLSFEDITHPDDVMANLTQFRSLLAGEISTYSMEKRYLTRLDRIVWVNLTVSLVRSFSGEPKYVIAAIQDINDRKEAESELKKSLKELSDLKLALDRAAIVAITNRQGKITYVNDKFCALSQYSQEELIGQDHKIINSGYHSKEFFQELWSTIKSGKIWKGDIKNKAKDGSFYWVKTTIVPLLGERGKASQFLAIRFDITDRKRTEEDLVRSEAKFRELATREALLNRLASQIRSSLDINIILETAVTEIRDLLQIDRCLFLWYRPTDPTQKMSVPEEEKEGIWEVVQEARNLAFPTLLERKIHVMALGPLTTKTFNKEITRIDSVRNLTDPIERRFFFSVGYTALLALPIHTTSGEIGLVSCSHSSGSRPWRDEEVDLLQAVADQLAIAIDQAELYKQTRTAAVKAQEQATKLEQTLYELQQTQAQLVQSEKMSSLGQMVAGVAHEINNPVNFIYGNITPAKQYVADLIDLLELYRKFYPNPVKEIQEQGEEIDLDFIKEDLPKILGSMKMGADRIRQIVLSLRNFSRLDEAEMKAVDIHEGLDSTLLILQSRLKAKANIPEIQVIKNYGELPKIQCYAGQLNQVFMNILNNAIDALEQPSINEDRSIKITTELKDSERAIIRIADNGPGMTEEVQQRVFDPFFTTKPVGSGTGLGMSISYQIINKHSGQLTCNSAPGEGAEFVIEIPVSQQR</sequence>